<proteinExistence type="predicted"/>
<organism evidence="1 2">
    <name type="scientific">Staurois parvus</name>
    <dbReference type="NCBI Taxonomy" id="386267"/>
    <lineage>
        <taxon>Eukaryota</taxon>
        <taxon>Metazoa</taxon>
        <taxon>Chordata</taxon>
        <taxon>Craniata</taxon>
        <taxon>Vertebrata</taxon>
        <taxon>Euteleostomi</taxon>
        <taxon>Amphibia</taxon>
        <taxon>Batrachia</taxon>
        <taxon>Anura</taxon>
        <taxon>Neobatrachia</taxon>
        <taxon>Ranoidea</taxon>
        <taxon>Ranidae</taxon>
        <taxon>Staurois</taxon>
    </lineage>
</organism>
<keyword evidence="2" id="KW-1185">Reference proteome</keyword>
<gene>
    <name evidence="1" type="ORF">SPARVUS_LOCUS262170</name>
</gene>
<protein>
    <submittedName>
        <fullName evidence="1">Uncharacterized protein</fullName>
    </submittedName>
</protein>
<feature type="non-terminal residue" evidence="1">
    <location>
        <position position="1"/>
    </location>
</feature>
<name>A0ABN9AB52_9NEOB</name>
<accession>A0ABN9AB52</accession>
<reference evidence="1" key="1">
    <citation type="submission" date="2023-05" db="EMBL/GenBank/DDBJ databases">
        <authorList>
            <person name="Stuckert A."/>
        </authorList>
    </citation>
    <scope>NUCLEOTIDE SEQUENCE</scope>
</reference>
<dbReference type="EMBL" id="CATNWA010000078">
    <property type="protein sequence ID" value="CAI9532687.1"/>
    <property type="molecule type" value="Genomic_DNA"/>
</dbReference>
<dbReference type="Proteomes" id="UP001162483">
    <property type="component" value="Unassembled WGS sequence"/>
</dbReference>
<sequence>ISVAPSVSPFSVHQCLPVHNNATYQCPSELHFSATYQCHQCRLSVPSVPPNSAAYQCHVCTSVMPVNAHQ</sequence>
<comment type="caution">
    <text evidence="1">The sequence shown here is derived from an EMBL/GenBank/DDBJ whole genome shotgun (WGS) entry which is preliminary data.</text>
</comment>
<evidence type="ECO:0000313" key="2">
    <source>
        <dbReference type="Proteomes" id="UP001162483"/>
    </source>
</evidence>
<evidence type="ECO:0000313" key="1">
    <source>
        <dbReference type="EMBL" id="CAI9532687.1"/>
    </source>
</evidence>